<sequence length="563" mass="56944">MGADALTPARSDRAPRAAALAATLLLALGANIVVAQAIPAPAVDPAQVPADQQPGPEEPMRQSNRCAEPITVAEPDAGTTAPGFTTLNIAEAWRYSTGTGVPVAVIDTGVNPSPRLPVIPGGDYVMGADGLSDCDSHGTIVASIIAAAPQGTPLPPRRPPGPAFDAPAISPLTAGPAPLAGQPPARPPDPPPVPVTVTETKTATPPPPAHPPELLSDAEPPTDVPANGPADPSAPEVPAVPGPAPGAPDGVVGVAPHAVLISVRQTSRAFTAVNARSDNTDQLRKAGTLSTLARAVVHAADLGAKVINLSVTSCMPAADPLDQRTLGAALWYAATIRDAVIVAAAGNEGEEGCEQNPLADPLNIDDPRNWAGVKTVSSPSWFSDYVLSVAAVDNTGAPLPASLSGPWVAVAAPGVGVLGLSPHTGGPVNALPPGRTGERNMPFWGTSFSAAYVSGVAALVRAKYPQLSAHQVIHRIRQTAHNPAHGVDNAVGYGVVDPVAALTFDVAPGPRLAPESHTRVLAPPAPTPPRDTRARNAALVFAVTVVMGAGIAVLVGRARRTLP</sequence>
<dbReference type="GO" id="GO:0005886">
    <property type="term" value="C:plasma membrane"/>
    <property type="evidence" value="ECO:0007669"/>
    <property type="project" value="UniProtKB-SubCell"/>
</dbReference>
<evidence type="ECO:0000256" key="10">
    <source>
        <dbReference type="ARBA" id="ARBA00023136"/>
    </source>
</evidence>
<evidence type="ECO:0000256" key="11">
    <source>
        <dbReference type="PROSITE-ProRule" id="PRU01240"/>
    </source>
</evidence>
<dbReference type="Proteomes" id="UP000192801">
    <property type="component" value="Unassembled WGS sequence"/>
</dbReference>
<dbReference type="NCBIfam" id="TIGR03921">
    <property type="entry name" value="T7SS_mycosin"/>
    <property type="match status" value="1"/>
</dbReference>
<evidence type="ECO:0000256" key="5">
    <source>
        <dbReference type="ARBA" id="ARBA00022692"/>
    </source>
</evidence>
<dbReference type="OrthoDB" id="9798386at2"/>
<keyword evidence="5 13" id="KW-0812">Transmembrane</keyword>
<feature type="active site" description="Charge relay system" evidence="11">
    <location>
        <position position="447"/>
    </location>
</feature>
<organism evidence="14 15">
    <name type="scientific">Mycolicibacterium insubricum</name>
    <dbReference type="NCBI Taxonomy" id="444597"/>
    <lineage>
        <taxon>Bacteria</taxon>
        <taxon>Bacillati</taxon>
        <taxon>Actinomycetota</taxon>
        <taxon>Actinomycetes</taxon>
        <taxon>Mycobacteriales</taxon>
        <taxon>Mycobacteriaceae</taxon>
        <taxon>Mycolicibacterium</taxon>
    </lineage>
</organism>
<name>A0A1X0DIG9_9MYCO</name>
<evidence type="ECO:0000313" key="15">
    <source>
        <dbReference type="Proteomes" id="UP000192801"/>
    </source>
</evidence>
<evidence type="ECO:0000256" key="8">
    <source>
        <dbReference type="ARBA" id="ARBA00022825"/>
    </source>
</evidence>
<dbReference type="Pfam" id="PF00082">
    <property type="entry name" value="Peptidase_S8"/>
    <property type="match status" value="1"/>
</dbReference>
<dbReference type="Gene3D" id="3.40.50.200">
    <property type="entry name" value="Peptidase S8/S53 domain"/>
    <property type="match status" value="1"/>
</dbReference>
<dbReference type="PANTHER" id="PTHR42884">
    <property type="entry name" value="PROPROTEIN CONVERTASE SUBTILISIN/KEXIN-RELATED"/>
    <property type="match status" value="1"/>
</dbReference>
<dbReference type="PRINTS" id="PR00723">
    <property type="entry name" value="SUBTILISIN"/>
</dbReference>
<feature type="transmembrane region" description="Helical" evidence="13">
    <location>
        <begin position="537"/>
        <end position="556"/>
    </location>
</feature>
<feature type="region of interest" description="Disordered" evidence="12">
    <location>
        <begin position="149"/>
        <end position="249"/>
    </location>
</feature>
<evidence type="ECO:0000256" key="13">
    <source>
        <dbReference type="SAM" id="Phobius"/>
    </source>
</evidence>
<dbReference type="InterPro" id="IPR015500">
    <property type="entry name" value="Peptidase_S8_subtilisin-rel"/>
</dbReference>
<evidence type="ECO:0000256" key="6">
    <source>
        <dbReference type="ARBA" id="ARBA00022729"/>
    </source>
</evidence>
<evidence type="ECO:0000256" key="3">
    <source>
        <dbReference type="ARBA" id="ARBA00022475"/>
    </source>
</evidence>
<keyword evidence="7 11" id="KW-0378">Hydrolase</keyword>
<dbReference type="PANTHER" id="PTHR42884:SF14">
    <property type="entry name" value="NEUROENDOCRINE CONVERTASE 1"/>
    <property type="match status" value="1"/>
</dbReference>
<protein>
    <submittedName>
        <fullName evidence="14">Type VII secretion-associated serine protease mycosin</fullName>
    </submittedName>
</protein>
<dbReference type="InterPro" id="IPR000209">
    <property type="entry name" value="Peptidase_S8/S53_dom"/>
</dbReference>
<evidence type="ECO:0000256" key="4">
    <source>
        <dbReference type="ARBA" id="ARBA00022670"/>
    </source>
</evidence>
<dbReference type="AlphaFoldDB" id="A0A1X0DIG9"/>
<dbReference type="SUPFAM" id="SSF52743">
    <property type="entry name" value="Subtilisin-like"/>
    <property type="match status" value="1"/>
</dbReference>
<keyword evidence="3" id="KW-1003">Cell membrane</keyword>
<keyword evidence="15" id="KW-1185">Reference proteome</keyword>
<feature type="compositionally biased region" description="Low complexity" evidence="12">
    <location>
        <begin position="163"/>
        <end position="183"/>
    </location>
</feature>
<feature type="active site" description="Charge relay system" evidence="11">
    <location>
        <position position="137"/>
    </location>
</feature>
<keyword evidence="9 13" id="KW-1133">Transmembrane helix</keyword>
<keyword evidence="4 11" id="KW-0645">Protease</keyword>
<keyword evidence="10 13" id="KW-0472">Membrane</keyword>
<comment type="caution">
    <text evidence="14">The sequence shown here is derived from an EMBL/GenBank/DDBJ whole genome shotgun (WGS) entry which is preliminary data.</text>
</comment>
<accession>A0A1X0DIG9</accession>
<dbReference type="InterPro" id="IPR036852">
    <property type="entry name" value="Peptidase_S8/S53_dom_sf"/>
</dbReference>
<dbReference type="GO" id="GO:0004252">
    <property type="term" value="F:serine-type endopeptidase activity"/>
    <property type="evidence" value="ECO:0007669"/>
    <property type="project" value="UniProtKB-UniRule"/>
</dbReference>
<comment type="subcellular location">
    <subcellularLocation>
        <location evidence="1">Cell membrane</location>
        <topology evidence="1">Single-pass membrane protein</topology>
    </subcellularLocation>
</comment>
<dbReference type="STRING" id="444597.BST26_06520"/>
<comment type="similarity">
    <text evidence="2 11">Belongs to the peptidase S8 family.</text>
</comment>
<gene>
    <name evidence="14" type="ORF">BST26_06520</name>
</gene>
<reference evidence="14 15" key="1">
    <citation type="submission" date="2016-12" db="EMBL/GenBank/DDBJ databases">
        <title>The new phylogeny of genus Mycobacterium.</title>
        <authorList>
            <person name="Tortoli E."/>
            <person name="Trovato A."/>
            <person name="Cirillo D.M."/>
        </authorList>
    </citation>
    <scope>NUCLEOTIDE SEQUENCE [LARGE SCALE GENOMIC DNA]</scope>
    <source>
        <strain evidence="14 15">DSM 45130</strain>
    </source>
</reference>
<keyword evidence="8 11" id="KW-0720">Serine protease</keyword>
<evidence type="ECO:0000256" key="12">
    <source>
        <dbReference type="SAM" id="MobiDB-lite"/>
    </source>
</evidence>
<evidence type="ECO:0000256" key="9">
    <source>
        <dbReference type="ARBA" id="ARBA00022989"/>
    </source>
</evidence>
<evidence type="ECO:0000256" key="1">
    <source>
        <dbReference type="ARBA" id="ARBA00004162"/>
    </source>
</evidence>
<proteinExistence type="inferred from homology"/>
<dbReference type="PROSITE" id="PS51892">
    <property type="entry name" value="SUBTILASE"/>
    <property type="match status" value="1"/>
</dbReference>
<evidence type="ECO:0000256" key="2">
    <source>
        <dbReference type="ARBA" id="ARBA00011073"/>
    </source>
</evidence>
<feature type="compositionally biased region" description="Pro residues" evidence="12">
    <location>
        <begin position="184"/>
        <end position="194"/>
    </location>
</feature>
<dbReference type="RefSeq" id="WP_083029952.1">
    <property type="nucleotide sequence ID" value="NZ_AP022618.1"/>
</dbReference>
<dbReference type="GO" id="GO:0016485">
    <property type="term" value="P:protein processing"/>
    <property type="evidence" value="ECO:0007669"/>
    <property type="project" value="TreeGrafter"/>
</dbReference>
<keyword evidence="6" id="KW-0732">Signal</keyword>
<evidence type="ECO:0000313" key="14">
    <source>
        <dbReference type="EMBL" id="ORA71992.1"/>
    </source>
</evidence>
<dbReference type="EMBL" id="MVHS01000010">
    <property type="protein sequence ID" value="ORA71992.1"/>
    <property type="molecule type" value="Genomic_DNA"/>
</dbReference>
<evidence type="ECO:0000256" key="7">
    <source>
        <dbReference type="ARBA" id="ARBA00022801"/>
    </source>
</evidence>
<dbReference type="InterPro" id="IPR023834">
    <property type="entry name" value="T7SS_pept_S8A_mycosin"/>
</dbReference>
<feature type="active site" description="Charge relay system" evidence="11">
    <location>
        <position position="107"/>
    </location>
</feature>
<feature type="compositionally biased region" description="Pro residues" evidence="12">
    <location>
        <begin position="152"/>
        <end position="162"/>
    </location>
</feature>